<dbReference type="Pfam" id="PF03724">
    <property type="entry name" value="META"/>
    <property type="match status" value="1"/>
</dbReference>
<evidence type="ECO:0000313" key="2">
    <source>
        <dbReference type="EMBL" id="TXS93969.1"/>
    </source>
</evidence>
<keyword evidence="3" id="KW-1185">Reference proteome</keyword>
<dbReference type="Pfam" id="PF09619">
    <property type="entry name" value="YscW"/>
    <property type="match status" value="1"/>
</dbReference>
<gene>
    <name evidence="2" type="ORF">FV139_10120</name>
</gene>
<dbReference type="AlphaFoldDB" id="A0A5C9A1J9"/>
<accession>A0A5C9A1J9</accession>
<proteinExistence type="predicted"/>
<dbReference type="InterPro" id="IPR053196">
    <property type="entry name" value="Lipoprotein_YbaY-like"/>
</dbReference>
<dbReference type="PANTHER" id="PTHR38013:SF1">
    <property type="entry name" value="GLYCOPROTEIN_POLYSACCHARIDE METABOLISM"/>
    <property type="match status" value="1"/>
</dbReference>
<dbReference type="InterPro" id="IPR039366">
    <property type="entry name" value="Pilotin"/>
</dbReference>
<dbReference type="PROSITE" id="PS51257">
    <property type="entry name" value="PROKAR_LIPOPROTEIN"/>
    <property type="match status" value="1"/>
</dbReference>
<organism evidence="2 3">
    <name type="scientific">Parahaliea maris</name>
    <dbReference type="NCBI Taxonomy" id="2716870"/>
    <lineage>
        <taxon>Bacteria</taxon>
        <taxon>Pseudomonadati</taxon>
        <taxon>Pseudomonadota</taxon>
        <taxon>Gammaproteobacteria</taxon>
        <taxon>Cellvibrionales</taxon>
        <taxon>Halieaceae</taxon>
        <taxon>Parahaliea</taxon>
    </lineage>
</organism>
<dbReference type="RefSeq" id="WP_148068311.1">
    <property type="nucleotide sequence ID" value="NZ_VRZA01000003.1"/>
</dbReference>
<reference evidence="2 3" key="1">
    <citation type="submission" date="2019-08" db="EMBL/GenBank/DDBJ databases">
        <title>Parahaliea maris sp. nov., isolated from the surface seawater.</title>
        <authorList>
            <person name="Liu Y."/>
        </authorList>
    </citation>
    <scope>NUCLEOTIDE SEQUENCE [LARGE SCALE GENOMIC DNA]</scope>
    <source>
        <strain evidence="2 3">HSLHS9</strain>
    </source>
</reference>
<dbReference type="PANTHER" id="PTHR38013">
    <property type="entry name" value="GLYCOPROTEIN/POLYSACCHARIDE METABOLISM"/>
    <property type="match status" value="1"/>
</dbReference>
<comment type="caution">
    <text evidence="2">The sequence shown here is derived from an EMBL/GenBank/DDBJ whole genome shotgun (WGS) entry which is preliminary data.</text>
</comment>
<name>A0A5C9A1J9_9GAMM</name>
<evidence type="ECO:0000259" key="1">
    <source>
        <dbReference type="Pfam" id="PF03724"/>
    </source>
</evidence>
<dbReference type="Gene3D" id="2.40.128.270">
    <property type="match status" value="1"/>
</dbReference>
<protein>
    <submittedName>
        <fullName evidence="2">META domain-containing protein</fullName>
    </submittedName>
</protein>
<dbReference type="InterPro" id="IPR038670">
    <property type="entry name" value="HslJ-like_sf"/>
</dbReference>
<feature type="domain" description="DUF306" evidence="1">
    <location>
        <begin position="154"/>
        <end position="267"/>
    </location>
</feature>
<evidence type="ECO:0000313" key="3">
    <source>
        <dbReference type="Proteomes" id="UP000321039"/>
    </source>
</evidence>
<dbReference type="EMBL" id="VRZA01000003">
    <property type="protein sequence ID" value="TXS93969.1"/>
    <property type="molecule type" value="Genomic_DNA"/>
</dbReference>
<dbReference type="Proteomes" id="UP000321039">
    <property type="component" value="Unassembled WGS sequence"/>
</dbReference>
<dbReference type="InterPro" id="IPR005184">
    <property type="entry name" value="DUF306_Meta_HslJ"/>
</dbReference>
<sequence>MRQGIWRSTAVALITGVLLGACSDKGSNEGADVTWIEGTVLYRERMLLPPGAEVEVELQDISRADAPADTLATVIMPGNAGPPYQFRIEYDSAAIDQRHTYTLRAVIQAGGKLLFTSTEHIDPFADAPIEIMVRRVPEPVAAPARADSGSADVQLEGVRWQLVRLDGEPATAGAGGKPVDLALEAEGQTVSGFSGCNRYHGTYRRDGASEHGAALRFGPLAGTLMACPEGTGLERRFLDALGAVDNFRLTDSGHLQLAAGGNVVAEFEPAP</sequence>